<feature type="repeat" description="ANK" evidence="3">
    <location>
        <begin position="193"/>
        <end position="229"/>
    </location>
</feature>
<dbReference type="Proteomes" id="UP000245910">
    <property type="component" value="Chromosome III"/>
</dbReference>
<dbReference type="PANTHER" id="PTHR24124">
    <property type="entry name" value="ANKYRIN REPEAT FAMILY A"/>
    <property type="match status" value="1"/>
</dbReference>
<evidence type="ECO:0000313" key="4">
    <source>
        <dbReference type="EMBL" id="CEI68160.1"/>
    </source>
</evidence>
<evidence type="ECO:0000256" key="1">
    <source>
        <dbReference type="ARBA" id="ARBA00022737"/>
    </source>
</evidence>
<dbReference type="AlphaFoldDB" id="A0A2L2U029"/>
<evidence type="ECO:0000313" key="5">
    <source>
        <dbReference type="Proteomes" id="UP000245910"/>
    </source>
</evidence>
<dbReference type="EMBL" id="LN649231">
    <property type="protein sequence ID" value="CEI68160.1"/>
    <property type="molecule type" value="Genomic_DNA"/>
</dbReference>
<dbReference type="Pfam" id="PF12796">
    <property type="entry name" value="Ank_2"/>
    <property type="match status" value="2"/>
</dbReference>
<dbReference type="SUPFAM" id="SSF57850">
    <property type="entry name" value="RING/U-box"/>
    <property type="match status" value="1"/>
</dbReference>
<dbReference type="GO" id="GO:0010468">
    <property type="term" value="P:regulation of gene expression"/>
    <property type="evidence" value="ECO:0007669"/>
    <property type="project" value="TreeGrafter"/>
</dbReference>
<organism evidence="4 5">
    <name type="scientific">Fusarium venenatum</name>
    <dbReference type="NCBI Taxonomy" id="56646"/>
    <lineage>
        <taxon>Eukaryota</taxon>
        <taxon>Fungi</taxon>
        <taxon>Dikarya</taxon>
        <taxon>Ascomycota</taxon>
        <taxon>Pezizomycotina</taxon>
        <taxon>Sordariomycetes</taxon>
        <taxon>Hypocreomycetidae</taxon>
        <taxon>Hypocreales</taxon>
        <taxon>Nectriaceae</taxon>
        <taxon>Fusarium</taxon>
    </lineage>
</organism>
<name>A0A2L2U029_9HYPO</name>
<protein>
    <submittedName>
        <fullName evidence="4">Uncharacterized protein</fullName>
    </submittedName>
</protein>
<dbReference type="SUPFAM" id="SSF48403">
    <property type="entry name" value="Ankyrin repeat"/>
    <property type="match status" value="1"/>
</dbReference>
<keyword evidence="5" id="KW-1185">Reference proteome</keyword>
<dbReference type="GO" id="GO:0005634">
    <property type="term" value="C:nucleus"/>
    <property type="evidence" value="ECO:0007669"/>
    <property type="project" value="TreeGrafter"/>
</dbReference>
<keyword evidence="1" id="KW-0677">Repeat</keyword>
<evidence type="ECO:0000256" key="3">
    <source>
        <dbReference type="PROSITE-ProRule" id="PRU00023"/>
    </source>
</evidence>
<keyword evidence="2 3" id="KW-0040">ANK repeat</keyword>
<dbReference type="SMART" id="SM00248">
    <property type="entry name" value="ANK"/>
    <property type="match status" value="5"/>
</dbReference>
<dbReference type="STRING" id="56646.A0A2L2U029"/>
<dbReference type="InterPro" id="IPR036770">
    <property type="entry name" value="Ankyrin_rpt-contain_sf"/>
</dbReference>
<dbReference type="Gene3D" id="1.25.40.20">
    <property type="entry name" value="Ankyrin repeat-containing domain"/>
    <property type="match status" value="2"/>
</dbReference>
<dbReference type="CDD" id="cd02249">
    <property type="entry name" value="ZZ"/>
    <property type="match status" value="1"/>
</dbReference>
<dbReference type="InterPro" id="IPR002110">
    <property type="entry name" value="Ankyrin_rpt"/>
</dbReference>
<sequence>MAIRDNGKNVALHHINSSASLETVRRIANFGAKLFVLNDREDTPLFLAIRAQFDDMFSYMLRKEPMLANPSFSLTTKILTPLHEACLAGSFFMVRLLIDYKAKVTSCCEWLYGTPLIIATLRWDIASFSSPMALIREFPMMPCEHNPATSPKAYPINYDSLGPRPVHLACYNPLDALDTLDLPDSDFAARDIVGRVSLHYAVMGGDIRLAQVVLERSERAGVDININDNDGWTPLLWAARASRIWLRHQGNRFPITDMISLLLENGTNPSFKGKGMYKDWTVHDVAYYHHDNSLASVVSQDYNDHVSSRKRGNLAEFPDGNTMFCDCCLLDIYGSYHDCSLCSEDRLCSKCYMSVSKVHPAHSTFDERGGEWVADNAPKEESVDVVNIGDMEGGEESDVDIKLDLEAETPFDDFDDEDADVEDFAK</sequence>
<dbReference type="PANTHER" id="PTHR24124:SF8">
    <property type="entry name" value="OCA DOMAIN-CONTAINING PROTEIN"/>
    <property type="match status" value="1"/>
</dbReference>
<accession>A0A2L2U029</accession>
<proteinExistence type="predicted"/>
<dbReference type="PROSITE" id="PS50088">
    <property type="entry name" value="ANK_REPEAT"/>
    <property type="match status" value="1"/>
</dbReference>
<evidence type="ECO:0000256" key="2">
    <source>
        <dbReference type="ARBA" id="ARBA00023043"/>
    </source>
</evidence>
<reference evidence="5" key="1">
    <citation type="submission" date="2014-10" db="EMBL/GenBank/DDBJ databases">
        <authorList>
            <person name="King R."/>
        </authorList>
    </citation>
    <scope>NUCLEOTIDE SEQUENCE [LARGE SCALE GENOMIC DNA]</scope>
    <source>
        <strain evidence="5">A3/5</strain>
    </source>
</reference>